<proteinExistence type="predicted"/>
<keyword evidence="4" id="KW-1185">Reference proteome</keyword>
<dbReference type="EMBL" id="CP096034">
    <property type="protein sequence ID" value="UPM54535.1"/>
    <property type="molecule type" value="Genomic_DNA"/>
</dbReference>
<protein>
    <submittedName>
        <fullName evidence="3">TnsD family transposase</fullName>
    </submittedName>
</protein>
<feature type="domain" description="Transposon Tn7 transposition protein TnsD C-terminal" evidence="2">
    <location>
        <begin position="202"/>
        <end position="564"/>
    </location>
</feature>
<evidence type="ECO:0000313" key="3">
    <source>
        <dbReference type="EMBL" id="UPM54535.1"/>
    </source>
</evidence>
<dbReference type="InterPro" id="IPR009492">
    <property type="entry name" value="TniQ"/>
</dbReference>
<evidence type="ECO:0000259" key="1">
    <source>
        <dbReference type="Pfam" id="PF06527"/>
    </source>
</evidence>
<sequence length="621" mass="73399">MILTFPTPYPDELLYSVLARYHVRMGNISPKRTIEEIYGKRTIRSVLDLPCNLQLLEKRLNNRHLTSDFFIYNNTLFPYYNAFFLPKQAEKILDLMKSEFGERVHSTSGITASNISRKEFFMHCEKCCKDDIEKYGETFWHRTHQLPGVFICYKHDIPLFSTNVSTKSPNQHEYINASYESVIRDGIKININEKDVPHLMLISKLSYQLLHGNFQQNKNTHLQNFYKKCLKEEGLCSPSGYVQREKVYNLFRTTFSNSLLEMIQSEVNLEGTNWLTMIFQKHRKSFHPLRHLLIIILFGKELNRYFYGKENYVPFGIGPWYCLNPVCPNYLTPVITDLKINSCHDTKRPVGTFTCNCGFVYSRRGPDTCLEDKYKLGRILKYGTIWNSTLEQMISEGRTLTSISEKLKCDPLTVKRKAVQLNIPIKWKVFSTKKNNNTPSGHHDNKLMKRRNEWLDFQEKYPELSKTELRKLCPSLFIYLYRHDRMWIDENSPKLKKNKPVNNRVNWEKRDDCILMQVKIIIQEWDNDKKKLTRISLHRIGIKLNKLSLLQKNGDKLPKTMAYINNCIENIEDFQLRRVRFLAQQMKINEESILEWKLIRKAGLRNNVSEKVIDLVRELSE</sequence>
<feature type="domain" description="TniQ" evidence="1">
    <location>
        <begin position="4"/>
        <end position="159"/>
    </location>
</feature>
<accession>A0ABY4JN93</accession>
<gene>
    <name evidence="3" type="ORF">MY490_01105</name>
</gene>
<dbReference type="RefSeq" id="WP_248267638.1">
    <property type="nucleotide sequence ID" value="NZ_CP096034.1"/>
</dbReference>
<reference evidence="3 4" key="1">
    <citation type="submission" date="2022-04" db="EMBL/GenBank/DDBJ databases">
        <title>Mechanism of arsenic methylation and mitigation arsenic toxicity by Bacillus sp. LH14 from an Arsenic-Contaminated Paddy Soil.</title>
        <authorList>
            <person name="Wang D."/>
        </authorList>
    </citation>
    <scope>NUCLEOTIDE SEQUENCE [LARGE SCALE GENOMIC DNA]</scope>
    <source>
        <strain evidence="3 4">LH14</strain>
    </source>
</reference>
<organism evidence="3 4">
    <name type="scientific">Gottfriedia acidiceleris</name>
    <dbReference type="NCBI Taxonomy" id="371036"/>
    <lineage>
        <taxon>Bacteria</taxon>
        <taxon>Bacillati</taxon>
        <taxon>Bacillota</taxon>
        <taxon>Bacilli</taxon>
        <taxon>Bacillales</taxon>
        <taxon>Bacillaceae</taxon>
        <taxon>Gottfriedia</taxon>
    </lineage>
</organism>
<dbReference type="Proteomes" id="UP000830639">
    <property type="component" value="Chromosome"/>
</dbReference>
<dbReference type="Pfam" id="PF06527">
    <property type="entry name" value="TniQ"/>
    <property type="match status" value="1"/>
</dbReference>
<dbReference type="Pfam" id="PF15978">
    <property type="entry name" value="TnsD"/>
    <property type="match status" value="1"/>
</dbReference>
<dbReference type="InterPro" id="IPR032750">
    <property type="entry name" value="TnsD_C"/>
</dbReference>
<name>A0ABY4JN93_9BACI</name>
<evidence type="ECO:0000313" key="4">
    <source>
        <dbReference type="Proteomes" id="UP000830639"/>
    </source>
</evidence>
<evidence type="ECO:0000259" key="2">
    <source>
        <dbReference type="Pfam" id="PF15978"/>
    </source>
</evidence>